<dbReference type="AlphaFoldDB" id="A0A454XKF9"/>
<reference evidence="2" key="1">
    <citation type="journal article" date="2008" name="Nat. Genet.">
        <title>The Pristionchus pacificus genome provides a unique perspective on nematode lifestyle and parasitism.</title>
        <authorList>
            <person name="Dieterich C."/>
            <person name="Clifton S.W."/>
            <person name="Schuster L.N."/>
            <person name="Chinwalla A."/>
            <person name="Delehaunty K."/>
            <person name="Dinkelacker I."/>
            <person name="Fulton L."/>
            <person name="Fulton R."/>
            <person name="Godfrey J."/>
            <person name="Minx P."/>
            <person name="Mitreva M."/>
            <person name="Roeseler W."/>
            <person name="Tian H."/>
            <person name="Witte H."/>
            <person name="Yang S.P."/>
            <person name="Wilson R.K."/>
            <person name="Sommer R.J."/>
        </authorList>
    </citation>
    <scope>NUCLEOTIDE SEQUENCE [LARGE SCALE GENOMIC DNA]</scope>
    <source>
        <strain evidence="2">PS312</strain>
    </source>
</reference>
<dbReference type="EnsemblMetazoa" id="PPA37094.1">
    <property type="protein sequence ID" value="PPA37094.1"/>
    <property type="gene ID" value="WBGene00275463"/>
</dbReference>
<reference evidence="1" key="2">
    <citation type="submission" date="2022-06" db="UniProtKB">
        <authorList>
            <consortium name="EnsemblMetazoa"/>
        </authorList>
    </citation>
    <scope>IDENTIFICATION</scope>
    <source>
        <strain evidence="1">PS312</strain>
    </source>
</reference>
<evidence type="ECO:0000313" key="2">
    <source>
        <dbReference type="Proteomes" id="UP000005239"/>
    </source>
</evidence>
<name>A0A454XKF9_PRIPA</name>
<accession>A0A454XKF9</accession>
<organism evidence="1 2">
    <name type="scientific">Pristionchus pacificus</name>
    <name type="common">Parasitic nematode worm</name>
    <dbReference type="NCBI Taxonomy" id="54126"/>
    <lineage>
        <taxon>Eukaryota</taxon>
        <taxon>Metazoa</taxon>
        <taxon>Ecdysozoa</taxon>
        <taxon>Nematoda</taxon>
        <taxon>Chromadorea</taxon>
        <taxon>Rhabditida</taxon>
        <taxon>Rhabditina</taxon>
        <taxon>Diplogasteromorpha</taxon>
        <taxon>Diplogasteroidea</taxon>
        <taxon>Neodiplogasteridae</taxon>
        <taxon>Pristionchus</taxon>
    </lineage>
</organism>
<protein>
    <submittedName>
        <fullName evidence="1">Uncharacterized protein</fullName>
    </submittedName>
</protein>
<dbReference type="Proteomes" id="UP000005239">
    <property type="component" value="Unassembled WGS sequence"/>
</dbReference>
<proteinExistence type="predicted"/>
<sequence length="117" mass="12669">MEEGSTSSTSFTPIPSLMQASQLPAKPPALTIQIVSPQSSPLPSLPPTECCCDERLTMSPLAKYSIPYPSSPLPNSPYFFTGPAAYSSSSPINVFHFLLSLITFTLLCVCYIVFFLI</sequence>
<accession>A0A8R1URD2</accession>
<gene>
    <name evidence="1" type="primary">WBGene00275463</name>
</gene>
<evidence type="ECO:0000313" key="1">
    <source>
        <dbReference type="EnsemblMetazoa" id="PPA37094.1"/>
    </source>
</evidence>
<keyword evidence="2" id="KW-1185">Reference proteome</keyword>